<dbReference type="GO" id="GO:0004812">
    <property type="term" value="F:aminoacyl-tRNA ligase activity"/>
    <property type="evidence" value="ECO:0007669"/>
    <property type="project" value="UniProtKB-KW"/>
</dbReference>
<reference evidence="7" key="4">
    <citation type="submission" date="2021-05" db="UniProtKB">
        <authorList>
            <consortium name="EnsemblPlants"/>
        </authorList>
    </citation>
    <scope>IDENTIFICATION</scope>
    <source>
        <strain evidence="7">cv. B73</strain>
    </source>
</reference>
<reference evidence="8" key="2">
    <citation type="submission" date="2015-12" db="EMBL/GenBank/DDBJ databases">
        <title>Update maize B73 reference genome by single molecule sequencing technologies.</title>
        <authorList>
            <consortium name="Maize Genome Sequencing Project"/>
            <person name="Ware D."/>
        </authorList>
    </citation>
    <scope>NUCLEOTIDE SEQUENCE [LARGE SCALE GENOMIC DNA]</scope>
    <source>
        <strain evidence="8">cv. B73</strain>
    </source>
</reference>
<evidence type="ECO:0000256" key="1">
    <source>
        <dbReference type="ARBA" id="ARBA00022598"/>
    </source>
</evidence>
<organism evidence="7 8">
    <name type="scientific">Zea mays</name>
    <name type="common">Maize</name>
    <dbReference type="NCBI Taxonomy" id="4577"/>
    <lineage>
        <taxon>Eukaryota</taxon>
        <taxon>Viridiplantae</taxon>
        <taxon>Streptophyta</taxon>
        <taxon>Embryophyta</taxon>
        <taxon>Tracheophyta</taxon>
        <taxon>Spermatophyta</taxon>
        <taxon>Magnoliopsida</taxon>
        <taxon>Liliopsida</taxon>
        <taxon>Poales</taxon>
        <taxon>Poaceae</taxon>
        <taxon>PACMAD clade</taxon>
        <taxon>Panicoideae</taxon>
        <taxon>Andropogonodae</taxon>
        <taxon>Andropogoneae</taxon>
        <taxon>Tripsacinae</taxon>
        <taxon>Zea</taxon>
    </lineage>
</organism>
<dbReference type="PANTHER" id="PTHR22594:SF34">
    <property type="entry name" value="ASPARAGINE--TRNA LIGASE, MITOCHONDRIAL-RELATED"/>
    <property type="match status" value="1"/>
</dbReference>
<dbReference type="Proteomes" id="UP000007305">
    <property type="component" value="Chromosome 3"/>
</dbReference>
<evidence type="ECO:0000313" key="8">
    <source>
        <dbReference type="Proteomes" id="UP000007305"/>
    </source>
</evidence>
<evidence type="ECO:0000256" key="5">
    <source>
        <dbReference type="ARBA" id="ARBA00023146"/>
    </source>
</evidence>
<feature type="domain" description="Aminoacyl-tRNA synthetase class II (D/K/N)" evidence="6">
    <location>
        <begin position="47"/>
        <end position="119"/>
    </location>
</feature>
<sequence>MFLARVCICVSGPFNGSELPLSNSAEGGSLLKDIPATKDGRVDWSQDFFCKPAFLTVSGQLNGETYASALSDIYTFGPTFRAENSNTSRHLAEFWMIEPELAFADLNDDMACATAYLHELHVRF</sequence>
<dbReference type="InterPro" id="IPR004364">
    <property type="entry name" value="Aa-tRNA-synt_II"/>
</dbReference>
<name>A0A804RLR3_MAIZE</name>
<evidence type="ECO:0000256" key="4">
    <source>
        <dbReference type="ARBA" id="ARBA00022917"/>
    </source>
</evidence>
<dbReference type="SUPFAM" id="SSF55681">
    <property type="entry name" value="Class II aaRS and biotin synthetases"/>
    <property type="match status" value="1"/>
</dbReference>
<keyword evidence="4" id="KW-0648">Protein biosynthesis</keyword>
<reference evidence="8" key="1">
    <citation type="journal article" date="2009" name="Science">
        <title>The B73 maize genome: complexity, diversity, and dynamics.</title>
        <authorList>
            <person name="Schnable P.S."/>
            <person name="Ware D."/>
            <person name="Fulton R.S."/>
            <person name="Stein J.C."/>
            <person name="Wei F."/>
            <person name="Pasternak S."/>
            <person name="Liang C."/>
            <person name="Zhang J."/>
            <person name="Fulton L."/>
            <person name="Graves T.A."/>
            <person name="Minx P."/>
            <person name="Reily A.D."/>
            <person name="Courtney L."/>
            <person name="Kruchowski S.S."/>
            <person name="Tomlinson C."/>
            <person name="Strong C."/>
            <person name="Delehaunty K."/>
            <person name="Fronick C."/>
            <person name="Courtney B."/>
            <person name="Rock S.M."/>
            <person name="Belter E."/>
            <person name="Du F."/>
            <person name="Kim K."/>
            <person name="Abbott R.M."/>
            <person name="Cotton M."/>
            <person name="Levy A."/>
            <person name="Marchetto P."/>
            <person name="Ochoa K."/>
            <person name="Jackson S.M."/>
            <person name="Gillam B."/>
            <person name="Chen W."/>
            <person name="Yan L."/>
            <person name="Higginbotham J."/>
            <person name="Cardenas M."/>
            <person name="Waligorski J."/>
            <person name="Applebaum E."/>
            <person name="Phelps L."/>
            <person name="Falcone J."/>
            <person name="Kanchi K."/>
            <person name="Thane T."/>
            <person name="Scimone A."/>
            <person name="Thane N."/>
            <person name="Henke J."/>
            <person name="Wang T."/>
            <person name="Ruppert J."/>
            <person name="Shah N."/>
            <person name="Rotter K."/>
            <person name="Hodges J."/>
            <person name="Ingenthron E."/>
            <person name="Cordes M."/>
            <person name="Kohlberg S."/>
            <person name="Sgro J."/>
            <person name="Delgado B."/>
            <person name="Mead K."/>
            <person name="Chinwalla A."/>
            <person name="Leonard S."/>
            <person name="Crouse K."/>
            <person name="Collura K."/>
            <person name="Kudrna D."/>
            <person name="Currie J."/>
            <person name="He R."/>
            <person name="Angelova A."/>
            <person name="Rajasekar S."/>
            <person name="Mueller T."/>
            <person name="Lomeli R."/>
            <person name="Scara G."/>
            <person name="Ko A."/>
            <person name="Delaney K."/>
            <person name="Wissotski M."/>
            <person name="Lopez G."/>
            <person name="Campos D."/>
            <person name="Braidotti M."/>
            <person name="Ashley E."/>
            <person name="Golser W."/>
            <person name="Kim H."/>
            <person name="Lee S."/>
            <person name="Lin J."/>
            <person name="Dujmic Z."/>
            <person name="Kim W."/>
            <person name="Talag J."/>
            <person name="Zuccolo A."/>
            <person name="Fan C."/>
            <person name="Sebastian A."/>
            <person name="Kramer M."/>
            <person name="Spiegel L."/>
            <person name="Nascimento L."/>
            <person name="Zutavern T."/>
            <person name="Miller B."/>
            <person name="Ambroise C."/>
            <person name="Muller S."/>
            <person name="Spooner W."/>
            <person name="Narechania A."/>
            <person name="Ren L."/>
            <person name="Wei S."/>
            <person name="Kumari S."/>
            <person name="Faga B."/>
            <person name="Levy M.J."/>
            <person name="McMahan L."/>
            <person name="Van Buren P."/>
            <person name="Vaughn M.W."/>
            <person name="Ying K."/>
            <person name="Yeh C.-T."/>
            <person name="Emrich S.J."/>
            <person name="Jia Y."/>
            <person name="Kalyanaraman A."/>
            <person name="Hsia A.-P."/>
            <person name="Barbazuk W.B."/>
            <person name="Baucom R.S."/>
            <person name="Brutnell T.P."/>
            <person name="Carpita N.C."/>
            <person name="Chaparro C."/>
            <person name="Chia J.-M."/>
            <person name="Deragon J.-M."/>
            <person name="Estill J.C."/>
            <person name="Fu Y."/>
            <person name="Jeddeloh J.A."/>
            <person name="Han Y."/>
            <person name="Lee H."/>
            <person name="Li P."/>
            <person name="Lisch D.R."/>
            <person name="Liu S."/>
            <person name="Liu Z."/>
            <person name="Nagel D.H."/>
            <person name="McCann M.C."/>
            <person name="SanMiguel P."/>
            <person name="Myers A.M."/>
            <person name="Nettleton D."/>
            <person name="Nguyen J."/>
            <person name="Penning B.W."/>
            <person name="Ponnala L."/>
            <person name="Schneider K.L."/>
            <person name="Schwartz D.C."/>
            <person name="Sharma A."/>
            <person name="Soderlund C."/>
            <person name="Springer N.M."/>
            <person name="Sun Q."/>
            <person name="Wang H."/>
            <person name="Waterman M."/>
            <person name="Westerman R."/>
            <person name="Wolfgruber T.K."/>
            <person name="Yang L."/>
            <person name="Yu Y."/>
            <person name="Zhang L."/>
            <person name="Zhou S."/>
            <person name="Zhu Q."/>
            <person name="Bennetzen J.L."/>
            <person name="Dawe R.K."/>
            <person name="Jiang J."/>
            <person name="Jiang N."/>
            <person name="Presting G.G."/>
            <person name="Wessler S.R."/>
            <person name="Aluru S."/>
            <person name="Martienssen R.A."/>
            <person name="Clifton S.W."/>
            <person name="McCombie W.R."/>
            <person name="Wing R.A."/>
            <person name="Wilson R.K."/>
        </authorList>
    </citation>
    <scope>NUCLEOTIDE SEQUENCE [LARGE SCALE GENOMIC DNA]</scope>
    <source>
        <strain evidence="8">cv. B73</strain>
    </source>
</reference>
<keyword evidence="5" id="KW-0030">Aminoacyl-tRNA synthetase</keyword>
<dbReference type="Gene3D" id="3.30.930.10">
    <property type="entry name" value="Bira Bifunctional Protein, Domain 2"/>
    <property type="match status" value="1"/>
</dbReference>
<dbReference type="InterPro" id="IPR045864">
    <property type="entry name" value="aa-tRNA-synth_II/BPL/LPL"/>
</dbReference>
<dbReference type="EnsemblPlants" id="Zm00001eb428260_T001">
    <property type="protein sequence ID" value="Zm00001eb428260_P001"/>
    <property type="gene ID" value="Zm00001eb428260"/>
</dbReference>
<protein>
    <recommendedName>
        <fullName evidence="6">Aminoacyl-tRNA synthetase class II (D/K/N) domain-containing protein</fullName>
    </recommendedName>
</protein>
<dbReference type="AlphaFoldDB" id="A0A804RLR3"/>
<dbReference type="Gramene" id="Zm00001eb428260_T001">
    <property type="protein sequence ID" value="Zm00001eb428260_P001"/>
    <property type="gene ID" value="Zm00001eb428260"/>
</dbReference>
<reference evidence="7" key="3">
    <citation type="submission" date="2019-07" db="EMBL/GenBank/DDBJ databases">
        <authorList>
            <person name="Seetharam A."/>
            <person name="Woodhouse M."/>
            <person name="Cannon E."/>
        </authorList>
    </citation>
    <scope>NUCLEOTIDE SEQUENCE [LARGE SCALE GENOMIC DNA]</scope>
    <source>
        <strain evidence="7">cv. B73</strain>
    </source>
</reference>
<dbReference type="Pfam" id="PF00152">
    <property type="entry name" value="tRNA-synt_2"/>
    <property type="match status" value="1"/>
</dbReference>
<evidence type="ECO:0000256" key="3">
    <source>
        <dbReference type="ARBA" id="ARBA00022840"/>
    </source>
</evidence>
<keyword evidence="3" id="KW-0067">ATP-binding</keyword>
<dbReference type="GO" id="GO:0005524">
    <property type="term" value="F:ATP binding"/>
    <property type="evidence" value="ECO:0007669"/>
    <property type="project" value="UniProtKB-KW"/>
</dbReference>
<evidence type="ECO:0000259" key="6">
    <source>
        <dbReference type="Pfam" id="PF00152"/>
    </source>
</evidence>
<accession>A0A804RLR3</accession>
<keyword evidence="8" id="KW-1185">Reference proteome</keyword>
<evidence type="ECO:0000313" key="7">
    <source>
        <dbReference type="EnsemblPlants" id="Zm00001eb428260_P001"/>
    </source>
</evidence>
<dbReference type="EnsemblPlants" id="Zm00001eb120130_T001">
    <property type="protein sequence ID" value="Zm00001eb120130_P001"/>
    <property type="gene ID" value="Zm00001eb120130"/>
</dbReference>
<proteinExistence type="predicted"/>
<keyword evidence="1" id="KW-0436">Ligase</keyword>
<keyword evidence="2" id="KW-0547">Nucleotide-binding</keyword>
<dbReference type="Proteomes" id="UP000007305">
    <property type="component" value="Chromosome 10"/>
</dbReference>
<dbReference type="Gramene" id="Zm00001eb120130_T001">
    <property type="protein sequence ID" value="Zm00001eb120130_P001"/>
    <property type="gene ID" value="Zm00001eb120130"/>
</dbReference>
<evidence type="ECO:0000256" key="2">
    <source>
        <dbReference type="ARBA" id="ARBA00022741"/>
    </source>
</evidence>
<dbReference type="PANTHER" id="PTHR22594">
    <property type="entry name" value="ASPARTYL/LYSYL-TRNA SYNTHETASE"/>
    <property type="match status" value="1"/>
</dbReference>
<dbReference type="GO" id="GO:0006418">
    <property type="term" value="P:tRNA aminoacylation for protein translation"/>
    <property type="evidence" value="ECO:0007669"/>
    <property type="project" value="InterPro"/>
</dbReference>